<feature type="region of interest" description="Disordered" evidence="1">
    <location>
        <begin position="1"/>
        <end position="48"/>
    </location>
</feature>
<evidence type="ECO:0000313" key="2">
    <source>
        <dbReference type="EMBL" id="KAK6311739.1"/>
    </source>
</evidence>
<sequence>MQEAYLKSADPTQSLEAEIDNEMQADLETAGPSHVQEPHQTSLLNPGDLELEDTDVTFTTTPTPPPGCNIPEQPCQAAKKLPRPLHLCTGHD</sequence>
<protein>
    <submittedName>
        <fullName evidence="2">Uncharacterized protein</fullName>
    </submittedName>
</protein>
<accession>A0AAN8LLM8</accession>
<name>A0AAN8LLM8_9TELE</name>
<keyword evidence="3" id="KW-1185">Reference proteome</keyword>
<gene>
    <name evidence="2" type="ORF">J4Q44_G00174030</name>
</gene>
<comment type="caution">
    <text evidence="2">The sequence shown here is derived from an EMBL/GenBank/DDBJ whole genome shotgun (WGS) entry which is preliminary data.</text>
</comment>
<proteinExistence type="predicted"/>
<organism evidence="2 3">
    <name type="scientific">Coregonus suidteri</name>
    <dbReference type="NCBI Taxonomy" id="861788"/>
    <lineage>
        <taxon>Eukaryota</taxon>
        <taxon>Metazoa</taxon>
        <taxon>Chordata</taxon>
        <taxon>Craniata</taxon>
        <taxon>Vertebrata</taxon>
        <taxon>Euteleostomi</taxon>
        <taxon>Actinopterygii</taxon>
        <taxon>Neopterygii</taxon>
        <taxon>Teleostei</taxon>
        <taxon>Protacanthopterygii</taxon>
        <taxon>Salmoniformes</taxon>
        <taxon>Salmonidae</taxon>
        <taxon>Coregoninae</taxon>
        <taxon>Coregonus</taxon>
    </lineage>
</organism>
<evidence type="ECO:0000256" key="1">
    <source>
        <dbReference type="SAM" id="MobiDB-lite"/>
    </source>
</evidence>
<evidence type="ECO:0000313" key="3">
    <source>
        <dbReference type="Proteomes" id="UP001356427"/>
    </source>
</evidence>
<reference evidence="2 3" key="1">
    <citation type="submission" date="2021-04" db="EMBL/GenBank/DDBJ databases">
        <authorList>
            <person name="De Guttry C."/>
            <person name="Zahm M."/>
            <person name="Klopp C."/>
            <person name="Cabau C."/>
            <person name="Louis A."/>
            <person name="Berthelot C."/>
            <person name="Parey E."/>
            <person name="Roest Crollius H."/>
            <person name="Montfort J."/>
            <person name="Robinson-Rechavi M."/>
            <person name="Bucao C."/>
            <person name="Bouchez O."/>
            <person name="Gislard M."/>
            <person name="Lluch J."/>
            <person name="Milhes M."/>
            <person name="Lampietro C."/>
            <person name="Lopez Roques C."/>
            <person name="Donnadieu C."/>
            <person name="Braasch I."/>
            <person name="Desvignes T."/>
            <person name="Postlethwait J."/>
            <person name="Bobe J."/>
            <person name="Wedekind C."/>
            <person name="Guiguen Y."/>
        </authorList>
    </citation>
    <scope>NUCLEOTIDE SEQUENCE [LARGE SCALE GENOMIC DNA]</scope>
    <source>
        <strain evidence="2">Cs_M1</strain>
        <tissue evidence="2">Blood</tissue>
    </source>
</reference>
<dbReference type="Proteomes" id="UP001356427">
    <property type="component" value="Unassembled WGS sequence"/>
</dbReference>
<dbReference type="EMBL" id="JAGTTL010000015">
    <property type="protein sequence ID" value="KAK6311739.1"/>
    <property type="molecule type" value="Genomic_DNA"/>
</dbReference>
<dbReference type="AlphaFoldDB" id="A0AAN8LLM8"/>